<dbReference type="KEGG" id="cee:CENDO_08830"/>
<sequence>MRSFSVGFMNLDEYFALRARGIELVRAVRGSSVPELQARGAAEGEARDLANLHEVYFGKTPYTGLQRTARETHHGVADLILIERYVRRVKSKLDAWKLRAKLCRAAARDISRVATRELKKLNPPKPARDGVRVTRGKDKWKLGITGPSRAIAEVWECLDGTLENFTQQFFNSTSRPEVTTNVVITLDELDQIARGDGDELVLKLFNGATMTGAEYVNSRLSKIGFAGLFHPMMGPVDCYRTERFANDKQRRLLSMENPTCAWPGCRRPATECQFHHIVAFKHGGCTNVSNMVPLCAFHNARNADDPFWVNRFGRMDRITGRTVWVPPYPGPPVPTGIYAQAPPLAGRR</sequence>
<feature type="domain" description="HNH nuclease" evidence="1">
    <location>
        <begin position="247"/>
        <end position="300"/>
    </location>
</feature>
<dbReference type="InterPro" id="IPR002711">
    <property type="entry name" value="HNH"/>
</dbReference>
<evidence type="ECO:0000313" key="2">
    <source>
        <dbReference type="EMBL" id="QCB29036.1"/>
    </source>
</evidence>
<organism evidence="2 3">
    <name type="scientific">Corynebacterium endometrii</name>
    <dbReference type="NCBI Taxonomy" id="2488819"/>
    <lineage>
        <taxon>Bacteria</taxon>
        <taxon>Bacillati</taxon>
        <taxon>Actinomycetota</taxon>
        <taxon>Actinomycetes</taxon>
        <taxon>Mycobacteriales</taxon>
        <taxon>Corynebacteriaceae</taxon>
        <taxon>Corynebacterium</taxon>
    </lineage>
</organism>
<name>A0A4P7QIV7_9CORY</name>
<keyword evidence="3" id="KW-1185">Reference proteome</keyword>
<dbReference type="AlphaFoldDB" id="A0A4P7QIV7"/>
<dbReference type="CDD" id="cd00085">
    <property type="entry name" value="HNHc"/>
    <property type="match status" value="1"/>
</dbReference>
<evidence type="ECO:0000259" key="1">
    <source>
        <dbReference type="SMART" id="SM00507"/>
    </source>
</evidence>
<gene>
    <name evidence="2" type="ORF">CENDO_08830</name>
</gene>
<dbReference type="SMART" id="SM00507">
    <property type="entry name" value="HNHc"/>
    <property type="match status" value="1"/>
</dbReference>
<proteinExistence type="predicted"/>
<dbReference type="Proteomes" id="UP000296352">
    <property type="component" value="Chromosome"/>
</dbReference>
<dbReference type="InterPro" id="IPR003615">
    <property type="entry name" value="HNH_nuc"/>
</dbReference>
<dbReference type="Pfam" id="PF01844">
    <property type="entry name" value="HNH"/>
    <property type="match status" value="1"/>
</dbReference>
<dbReference type="EMBL" id="CP039247">
    <property type="protein sequence ID" value="QCB29036.1"/>
    <property type="molecule type" value="Genomic_DNA"/>
</dbReference>
<protein>
    <recommendedName>
        <fullName evidence="1">HNH nuclease domain-containing protein</fullName>
    </recommendedName>
</protein>
<dbReference type="Gene3D" id="1.10.30.50">
    <property type="match status" value="1"/>
</dbReference>
<evidence type="ECO:0000313" key="3">
    <source>
        <dbReference type="Proteomes" id="UP000296352"/>
    </source>
</evidence>
<dbReference type="GO" id="GO:0004519">
    <property type="term" value="F:endonuclease activity"/>
    <property type="evidence" value="ECO:0007669"/>
    <property type="project" value="InterPro"/>
</dbReference>
<reference evidence="2 3" key="1">
    <citation type="submission" date="2019-04" db="EMBL/GenBank/DDBJ databases">
        <title>Corynebacterium endometrii sp. nov., isolated from the uterus of a cow with endometritis.</title>
        <authorList>
            <person name="Ballas P."/>
            <person name="Ruckert C."/>
            <person name="Wagener K."/>
            <person name="Drillich M."/>
            <person name="Kaempfer P."/>
            <person name="Busse H.-J."/>
            <person name="Ehling-Schulz M."/>
        </authorList>
    </citation>
    <scope>NUCLEOTIDE SEQUENCE [LARGE SCALE GENOMIC DNA]</scope>
    <source>
        <strain evidence="2 3">LMM-1653</strain>
    </source>
</reference>
<dbReference type="GO" id="GO:0008270">
    <property type="term" value="F:zinc ion binding"/>
    <property type="evidence" value="ECO:0007669"/>
    <property type="project" value="InterPro"/>
</dbReference>
<accession>A0A4P7QIV7</accession>
<dbReference type="GO" id="GO:0003676">
    <property type="term" value="F:nucleic acid binding"/>
    <property type="evidence" value="ECO:0007669"/>
    <property type="project" value="InterPro"/>
</dbReference>